<proteinExistence type="predicted"/>
<dbReference type="GO" id="GO:0010181">
    <property type="term" value="F:FMN binding"/>
    <property type="evidence" value="ECO:0007669"/>
    <property type="project" value="TreeGrafter"/>
</dbReference>
<name>A0A919H3W7_9ACTN</name>
<reference evidence="3" key="1">
    <citation type="submission" date="2020-09" db="EMBL/GenBank/DDBJ databases">
        <title>Whole genome shotgun sequence of Streptomyces xanthophaeus NBRC 12829.</title>
        <authorList>
            <person name="Komaki H."/>
            <person name="Tamura T."/>
        </authorList>
    </citation>
    <scope>NUCLEOTIDE SEQUENCE</scope>
    <source>
        <strain evidence="3">NBRC 12829</strain>
    </source>
</reference>
<dbReference type="GO" id="GO:0015937">
    <property type="term" value="P:coenzyme A biosynthetic process"/>
    <property type="evidence" value="ECO:0007669"/>
    <property type="project" value="TreeGrafter"/>
</dbReference>
<dbReference type="GO" id="GO:0004633">
    <property type="term" value="F:phosphopantothenoylcysteine decarboxylase activity"/>
    <property type="evidence" value="ECO:0007669"/>
    <property type="project" value="TreeGrafter"/>
</dbReference>
<dbReference type="EMBL" id="BNEE01000006">
    <property type="protein sequence ID" value="GHI89982.1"/>
    <property type="molecule type" value="Genomic_DNA"/>
</dbReference>
<dbReference type="PANTHER" id="PTHR14359:SF6">
    <property type="entry name" value="PHOSPHOPANTOTHENOYLCYSTEINE DECARBOXYLASE"/>
    <property type="match status" value="1"/>
</dbReference>
<dbReference type="AlphaFoldDB" id="A0A919H3W7"/>
<protein>
    <recommendedName>
        <fullName evidence="2">Flavoprotein domain-containing protein</fullName>
    </recommendedName>
</protein>
<evidence type="ECO:0000313" key="3">
    <source>
        <dbReference type="EMBL" id="GHI89982.1"/>
    </source>
</evidence>
<evidence type="ECO:0000256" key="1">
    <source>
        <dbReference type="SAM" id="Phobius"/>
    </source>
</evidence>
<dbReference type="Gene3D" id="3.40.50.1950">
    <property type="entry name" value="Flavin prenyltransferase-like"/>
    <property type="match status" value="1"/>
</dbReference>
<sequence>MARYGTTPAAPSGGPSMSETKQRLLLYGTGAIGVALLPAYVTWLRAVAPELELRILLTHSASRFVSDRALRVIGDCETRIDQWDAFDDRGGPPHLELAAWPDVVLVYPATTHFVSRFSLGLADTPGLLMLQCTRAPVVVAPSLPAGCVDNDVVNGHLAALATRRGVTVLPTSSGPSVATGTATPGAPAAFPEAWKEVQRIWPRTP</sequence>
<gene>
    <name evidence="3" type="ORF">Sxan_73460</name>
</gene>
<dbReference type="Proteomes" id="UP000600026">
    <property type="component" value="Unassembled WGS sequence"/>
</dbReference>
<dbReference type="SUPFAM" id="SSF52507">
    <property type="entry name" value="Homo-oligomeric flavin-containing Cys decarboxylases, HFCD"/>
    <property type="match status" value="1"/>
</dbReference>
<keyword evidence="1" id="KW-1133">Transmembrane helix</keyword>
<dbReference type="GO" id="GO:0071513">
    <property type="term" value="C:phosphopantothenoylcysteine decarboxylase complex"/>
    <property type="evidence" value="ECO:0007669"/>
    <property type="project" value="TreeGrafter"/>
</dbReference>
<keyword evidence="4" id="KW-1185">Reference proteome</keyword>
<feature type="domain" description="Flavoprotein" evidence="2">
    <location>
        <begin position="23"/>
        <end position="170"/>
    </location>
</feature>
<dbReference type="PANTHER" id="PTHR14359">
    <property type="entry name" value="HOMO-OLIGOMERIC FLAVIN CONTAINING CYS DECARBOXYLASE FAMILY"/>
    <property type="match status" value="1"/>
</dbReference>
<dbReference type="InterPro" id="IPR003382">
    <property type="entry name" value="Flavoprotein"/>
</dbReference>
<accession>A0A919H3W7</accession>
<keyword evidence="1" id="KW-0472">Membrane</keyword>
<organism evidence="3 4">
    <name type="scientific">Streptomyces xanthophaeus</name>
    <dbReference type="NCBI Taxonomy" id="67385"/>
    <lineage>
        <taxon>Bacteria</taxon>
        <taxon>Bacillati</taxon>
        <taxon>Actinomycetota</taxon>
        <taxon>Actinomycetes</taxon>
        <taxon>Kitasatosporales</taxon>
        <taxon>Streptomycetaceae</taxon>
        <taxon>Streptomyces</taxon>
    </lineage>
</organism>
<comment type="caution">
    <text evidence="3">The sequence shown here is derived from an EMBL/GenBank/DDBJ whole genome shotgun (WGS) entry which is preliminary data.</text>
</comment>
<keyword evidence="1" id="KW-0812">Transmembrane</keyword>
<feature type="transmembrane region" description="Helical" evidence="1">
    <location>
        <begin position="24"/>
        <end position="44"/>
    </location>
</feature>
<evidence type="ECO:0000313" key="4">
    <source>
        <dbReference type="Proteomes" id="UP000600026"/>
    </source>
</evidence>
<dbReference type="InterPro" id="IPR036551">
    <property type="entry name" value="Flavin_trans-like"/>
</dbReference>
<evidence type="ECO:0000259" key="2">
    <source>
        <dbReference type="Pfam" id="PF02441"/>
    </source>
</evidence>
<dbReference type="Pfam" id="PF02441">
    <property type="entry name" value="Flavoprotein"/>
    <property type="match status" value="1"/>
</dbReference>